<proteinExistence type="predicted"/>
<evidence type="ECO:0000313" key="2">
    <source>
        <dbReference type="EMBL" id="KWX25707.1"/>
    </source>
</evidence>
<evidence type="ECO:0000259" key="1">
    <source>
        <dbReference type="Pfam" id="PF13474"/>
    </source>
</evidence>
<keyword evidence="2" id="KW-0413">Isomerase</keyword>
<name>A0A132PU36_9MYCO</name>
<keyword evidence="3" id="KW-1185">Reference proteome</keyword>
<dbReference type="InterPro" id="IPR032710">
    <property type="entry name" value="NTF2-like_dom_sf"/>
</dbReference>
<dbReference type="NCBIfam" id="TIGR02246">
    <property type="entry name" value="SgcJ/EcaC family oxidoreductase"/>
    <property type="match status" value="1"/>
</dbReference>
<evidence type="ECO:0000313" key="3">
    <source>
        <dbReference type="Proteomes" id="UP000070612"/>
    </source>
</evidence>
<dbReference type="InterPro" id="IPR037401">
    <property type="entry name" value="SnoaL-like"/>
</dbReference>
<sequence length="140" mass="15505">MAEAAIRQRIDDAVGAVRSRDIDTLTSLYAPDVVSFDVGAPLRYTGRDNKRRAWDEFFAAYAGPIAYDVHELNVTTQGDVAFVHSLNHVSGTLVNGRVTDMWVRWTACFTRVDGVWLVAHDHVSVPADLEFGKAMVNLTP</sequence>
<dbReference type="AlphaFoldDB" id="A0A132PU36"/>
<dbReference type="Proteomes" id="UP000070612">
    <property type="component" value="Unassembled WGS sequence"/>
</dbReference>
<dbReference type="Gene3D" id="3.10.450.50">
    <property type="match status" value="1"/>
</dbReference>
<protein>
    <submittedName>
        <fullName evidence="2">Ketosteroid isomerase</fullName>
    </submittedName>
</protein>
<dbReference type="RefSeq" id="WP_067844534.1">
    <property type="nucleotide sequence ID" value="NZ_LGTW01000002.1"/>
</dbReference>
<dbReference type="InterPro" id="IPR011944">
    <property type="entry name" value="Steroid_delta5-4_isomerase"/>
</dbReference>
<dbReference type="SUPFAM" id="SSF54427">
    <property type="entry name" value="NTF2-like"/>
    <property type="match status" value="1"/>
</dbReference>
<dbReference type="Pfam" id="PF13474">
    <property type="entry name" value="SnoaL_3"/>
    <property type="match status" value="1"/>
</dbReference>
<dbReference type="GO" id="GO:0016853">
    <property type="term" value="F:isomerase activity"/>
    <property type="evidence" value="ECO:0007669"/>
    <property type="project" value="UniProtKB-KW"/>
</dbReference>
<dbReference type="STRING" id="59750.AWC31_20620"/>
<reference evidence="2 3" key="1">
    <citation type="submission" date="2015-07" db="EMBL/GenBank/DDBJ databases">
        <title>A draft genome sequence of Mycobacterium wolinskyi.</title>
        <authorList>
            <person name="de Man T.J."/>
            <person name="Perry K.A."/>
            <person name="Coulliette A.D."/>
            <person name="Jensen B."/>
            <person name="Toney N.C."/>
            <person name="Limbago B.M."/>
            <person name="Noble-Wang J."/>
        </authorList>
    </citation>
    <scope>NUCLEOTIDE SEQUENCE [LARGE SCALE GENOMIC DNA]</scope>
    <source>
        <strain evidence="2 3">CDC_01</strain>
    </source>
</reference>
<organism evidence="2 3">
    <name type="scientific">Mycolicibacterium wolinskyi</name>
    <dbReference type="NCBI Taxonomy" id="59750"/>
    <lineage>
        <taxon>Bacteria</taxon>
        <taxon>Bacillati</taxon>
        <taxon>Actinomycetota</taxon>
        <taxon>Actinomycetes</taxon>
        <taxon>Mycobacteriales</taxon>
        <taxon>Mycobacteriaceae</taxon>
        <taxon>Mycolicibacterium</taxon>
    </lineage>
</organism>
<dbReference type="EMBL" id="LGTW01000002">
    <property type="protein sequence ID" value="KWX25707.1"/>
    <property type="molecule type" value="Genomic_DNA"/>
</dbReference>
<accession>A0A132PU36</accession>
<dbReference type="PATRIC" id="fig|59750.3.peg.2783"/>
<comment type="caution">
    <text evidence="2">The sequence shown here is derived from an EMBL/GenBank/DDBJ whole genome shotgun (WGS) entry which is preliminary data.</text>
</comment>
<gene>
    <name evidence="2" type="ORF">AFM11_04525</name>
</gene>
<feature type="domain" description="SnoaL-like" evidence="1">
    <location>
        <begin position="6"/>
        <end position="127"/>
    </location>
</feature>